<evidence type="ECO:0000313" key="1">
    <source>
        <dbReference type="EMBL" id="BCG24340.1"/>
    </source>
</evidence>
<evidence type="ECO:0000313" key="2">
    <source>
        <dbReference type="EMBL" id="GJN52302.1"/>
    </source>
</evidence>
<evidence type="ECO:0000313" key="3">
    <source>
        <dbReference type="Proteomes" id="UP000509383"/>
    </source>
</evidence>
<sequence length="272" mass="31814">MRRKARILILCKTYPSPSATYAETSCVAGMDEHGALIRLFPVPFRLIGQEQQFAKWQWIEASIEKSTQDHRPESHKIGVDTIRPQETLPAGDWLLRRRQLEKLHVYESFEALEQARLDLGVTLGLLRPARITGLQIRKAGTEQWTAEELEKLEQMQRQASLFDEDEVASIKRLEKVPFDFYYDYECMVDGQVISHTHKISDWEACELYRKVRRSHGSDWEVPFREKLERDLPRQDLMFLMGNMHRFPGQWLIVSLIYPPRLQPGIGLQLPLL</sequence>
<keyword evidence="4" id="KW-1185">Reference proteome</keyword>
<dbReference type="KEGG" id="ptw:TUM18999_25310"/>
<accession>A0A6J4E3Z9</accession>
<dbReference type="Proteomes" id="UP001054892">
    <property type="component" value="Unassembled WGS sequence"/>
</dbReference>
<gene>
    <name evidence="1" type="ORF">TUM18999_25310</name>
    <name evidence="2" type="ORF">TUM20286_20540</name>
</gene>
<dbReference type="EMBL" id="BQKM01000003">
    <property type="protein sequence ID" value="GJN52302.1"/>
    <property type="molecule type" value="Genomic_DNA"/>
</dbReference>
<dbReference type="Proteomes" id="UP000509383">
    <property type="component" value="Chromosome"/>
</dbReference>
<name>A0A6J4E3Z9_9PSED</name>
<dbReference type="RefSeq" id="WP_173174434.1">
    <property type="nucleotide sequence ID" value="NZ_AP023189.1"/>
</dbReference>
<dbReference type="EMBL" id="AP023189">
    <property type="protein sequence ID" value="BCG24340.1"/>
    <property type="molecule type" value="Genomic_DNA"/>
</dbReference>
<proteinExistence type="predicted"/>
<evidence type="ECO:0000313" key="4">
    <source>
        <dbReference type="Proteomes" id="UP001054892"/>
    </source>
</evidence>
<dbReference type="AlphaFoldDB" id="A0A6J4E3Z9"/>
<reference evidence="1 3" key="1">
    <citation type="submission" date="2020-05" db="EMBL/GenBank/DDBJ databases">
        <title>Characterization of novel class B3 metallo-beta-lactamase from novel Pseudomonas species.</title>
        <authorList>
            <person name="Yamada K."/>
            <person name="Aoki K."/>
            <person name="Ishii Y."/>
        </authorList>
    </citation>
    <scope>NUCLEOTIDE SEQUENCE [LARGE SCALE GENOMIC DNA]</scope>
    <source>
        <strain evidence="1 3">TUM18999</strain>
        <strain evidence="2 4">TUM20286</strain>
    </source>
</reference>
<organism evidence="1 3">
    <name type="scientific">Pseudomonas tohonis</name>
    <dbReference type="NCBI Taxonomy" id="2725477"/>
    <lineage>
        <taxon>Bacteria</taxon>
        <taxon>Pseudomonadati</taxon>
        <taxon>Pseudomonadota</taxon>
        <taxon>Gammaproteobacteria</taxon>
        <taxon>Pseudomonadales</taxon>
        <taxon>Pseudomonadaceae</taxon>
        <taxon>Pseudomonas</taxon>
    </lineage>
</organism>
<protein>
    <submittedName>
        <fullName evidence="1">Uncharacterized protein</fullName>
    </submittedName>
</protein>